<evidence type="ECO:0000256" key="6">
    <source>
        <dbReference type="ARBA" id="ARBA00023186"/>
    </source>
</evidence>
<evidence type="ECO:0000256" key="3">
    <source>
        <dbReference type="ARBA" id="ARBA00011738"/>
    </source>
</evidence>
<dbReference type="InterPro" id="IPR036102">
    <property type="entry name" value="OsmC/Ohrsf"/>
</dbReference>
<dbReference type="GO" id="GO:0006457">
    <property type="term" value="P:protein folding"/>
    <property type="evidence" value="ECO:0007669"/>
    <property type="project" value="InterPro"/>
</dbReference>
<dbReference type="GO" id="GO:0005737">
    <property type="term" value="C:cytoplasm"/>
    <property type="evidence" value="ECO:0007669"/>
    <property type="project" value="UniProtKB-SubCell"/>
</dbReference>
<dbReference type="InterPro" id="IPR013805">
    <property type="entry name" value="GrpE_CC"/>
</dbReference>
<dbReference type="InterPro" id="IPR015946">
    <property type="entry name" value="KH_dom-like_a/b"/>
</dbReference>
<evidence type="ECO:0000256" key="2">
    <source>
        <dbReference type="ARBA" id="ARBA00009054"/>
    </source>
</evidence>
<dbReference type="PRINTS" id="PR00773">
    <property type="entry name" value="GRPEPROTEIN"/>
</dbReference>
<dbReference type="PANTHER" id="PTHR33797">
    <property type="entry name" value="ORGANIC HYDROPEROXIDE RESISTANCE PROTEIN-LIKE"/>
    <property type="match status" value="1"/>
</dbReference>
<evidence type="ECO:0000256" key="1">
    <source>
        <dbReference type="ARBA" id="ARBA00004496"/>
    </source>
</evidence>
<evidence type="ECO:0000256" key="10">
    <source>
        <dbReference type="HAMAP-Rule" id="MF_01151"/>
    </source>
</evidence>
<dbReference type="Pfam" id="PF01025">
    <property type="entry name" value="GrpE"/>
    <property type="match status" value="1"/>
</dbReference>
<evidence type="ECO:0000256" key="4">
    <source>
        <dbReference type="ARBA" id="ARBA00022490"/>
    </source>
</evidence>
<comment type="similarity">
    <text evidence="2 10">Belongs to the GrpE family.</text>
</comment>
<gene>
    <name evidence="10 11" type="primary">grpE</name>
    <name evidence="11" type="ORF">ENP70_03785</name>
</gene>
<keyword evidence="6 10" id="KW-0143">Chaperone</keyword>
<evidence type="ECO:0000313" key="11">
    <source>
        <dbReference type="EMBL" id="HEB42829.1"/>
    </source>
</evidence>
<comment type="caution">
    <text evidence="11">The sequence shown here is derived from an EMBL/GenBank/DDBJ whole genome shotgun (WGS) entry which is preliminary data.</text>
</comment>
<dbReference type="SUPFAM" id="SSF51064">
    <property type="entry name" value="Head domain of nucleotide exchange factor GrpE"/>
    <property type="match status" value="1"/>
</dbReference>
<comment type="subcellular location">
    <subcellularLocation>
        <location evidence="1 10">Cytoplasm</location>
    </subcellularLocation>
</comment>
<dbReference type="SUPFAM" id="SSF82784">
    <property type="entry name" value="OsmC-like"/>
    <property type="match status" value="1"/>
</dbReference>
<evidence type="ECO:0000256" key="9">
    <source>
        <dbReference type="ARBA" id="ARBA00076414"/>
    </source>
</evidence>
<dbReference type="CDD" id="cd00446">
    <property type="entry name" value="GrpE"/>
    <property type="match status" value="1"/>
</dbReference>
<dbReference type="PANTHER" id="PTHR33797:SF2">
    <property type="entry name" value="ORGANIC HYDROPEROXIDE RESISTANCE PROTEIN-LIKE"/>
    <property type="match status" value="1"/>
</dbReference>
<dbReference type="PROSITE" id="PS01071">
    <property type="entry name" value="GRPE"/>
    <property type="match status" value="1"/>
</dbReference>
<evidence type="ECO:0000256" key="5">
    <source>
        <dbReference type="ARBA" id="ARBA00023016"/>
    </source>
</evidence>
<dbReference type="GO" id="GO:0051087">
    <property type="term" value="F:protein-folding chaperone binding"/>
    <property type="evidence" value="ECO:0007669"/>
    <property type="project" value="InterPro"/>
</dbReference>
<evidence type="ECO:0000256" key="7">
    <source>
        <dbReference type="ARBA" id="ARBA00053401"/>
    </source>
</evidence>
<dbReference type="GO" id="GO:0006979">
    <property type="term" value="P:response to oxidative stress"/>
    <property type="evidence" value="ECO:0007669"/>
    <property type="project" value="InterPro"/>
</dbReference>
<name>A0A7C1P5R1_9HYPH</name>
<dbReference type="EMBL" id="DSKI01000204">
    <property type="protein sequence ID" value="HEB42829.1"/>
    <property type="molecule type" value="Genomic_DNA"/>
</dbReference>
<comment type="function">
    <text evidence="7 10">Participates actively in the response to hyperosmotic and heat shock by preventing the aggregation of stress-denatured proteins, in association with DnaK and GrpE. It is the nucleotide exchange factor for DnaK and may function as a thermosensor. Unfolded proteins bind initially to DnaJ; upon interaction with the DnaJ-bound protein, DnaK hydrolyzes its bound ATP, resulting in the formation of a stable complex. GrpE releases ADP from DnaK; ATP binding to DnaK triggers the release of the substrate protein, thus completing the reaction cycle. Several rounds of ATP-dependent interactions between DnaJ, DnaK and GrpE are required for fully efficient folding.</text>
</comment>
<dbReference type="HAMAP" id="MF_01151">
    <property type="entry name" value="GrpE"/>
    <property type="match status" value="1"/>
</dbReference>
<proteinExistence type="inferred from homology"/>
<accession>A0A7C1P5R1</accession>
<keyword evidence="4 10" id="KW-0963">Cytoplasm</keyword>
<dbReference type="GO" id="GO:0000774">
    <property type="term" value="F:adenyl-nucleotide exchange factor activity"/>
    <property type="evidence" value="ECO:0007669"/>
    <property type="project" value="InterPro"/>
</dbReference>
<keyword evidence="5 10" id="KW-0346">Stress response</keyword>
<dbReference type="Gene3D" id="2.20.25.10">
    <property type="match status" value="1"/>
</dbReference>
<comment type="subunit">
    <text evidence="3 10">Homodimer.</text>
</comment>
<evidence type="ECO:0000256" key="8">
    <source>
        <dbReference type="ARBA" id="ARBA00072274"/>
    </source>
</evidence>
<dbReference type="FunFam" id="2.30.22.10:FF:000001">
    <property type="entry name" value="Protein GrpE"/>
    <property type="match status" value="1"/>
</dbReference>
<reference evidence="11" key="1">
    <citation type="journal article" date="2020" name="mSystems">
        <title>Genome- and Community-Level Interaction Insights into Carbon Utilization and Element Cycling Functions of Hydrothermarchaeota in Hydrothermal Sediment.</title>
        <authorList>
            <person name="Zhou Z."/>
            <person name="Liu Y."/>
            <person name="Xu W."/>
            <person name="Pan J."/>
            <person name="Luo Z.H."/>
            <person name="Li M."/>
        </authorList>
    </citation>
    <scope>NUCLEOTIDE SEQUENCE [LARGE SCALE GENOMIC DNA]</scope>
    <source>
        <strain evidence="11">SpSt-243</strain>
    </source>
</reference>
<dbReference type="GO" id="GO:0042803">
    <property type="term" value="F:protein homodimerization activity"/>
    <property type="evidence" value="ECO:0007669"/>
    <property type="project" value="InterPro"/>
</dbReference>
<dbReference type="SUPFAM" id="SSF58014">
    <property type="entry name" value="Coiled-coil domain of nucleotide exchange factor GrpE"/>
    <property type="match status" value="1"/>
</dbReference>
<dbReference type="InterPro" id="IPR019953">
    <property type="entry name" value="OHR"/>
</dbReference>
<dbReference type="InterPro" id="IPR009012">
    <property type="entry name" value="GrpE_head"/>
</dbReference>
<protein>
    <recommendedName>
        <fullName evidence="8 10">Protein GrpE</fullName>
    </recommendedName>
    <alternativeName>
        <fullName evidence="9 10">HSP-70 cofactor</fullName>
    </alternativeName>
</protein>
<dbReference type="InterPro" id="IPR000740">
    <property type="entry name" value="GrpE"/>
</dbReference>
<dbReference type="Gene3D" id="3.30.300.20">
    <property type="match status" value="1"/>
</dbReference>
<dbReference type="Gene3D" id="2.30.22.10">
    <property type="entry name" value="Head domain of nucleotide exchange factor GrpE"/>
    <property type="match status" value="1"/>
</dbReference>
<sequence length="229" mass="24382">MAILYTAHGHATGGRSGHGASDNGVLDVTLTTPKELGGDGATGTNPEQLFAVGYSACFLGALKAVAGKEKVKIPENAKVHADVGIGPREDGTGFGIEVKLSVEIPGMERELAEERASANARLILKILPVLDDFDRAVENLPPELQGVGWVEGILLIQRKLHQILEAEGLREIAAEGQPFDPAYHEAVAQSDDSRYPEGTVTHVARKGYLLGERVLRPALVHVATSRETP</sequence>
<dbReference type="NCBIfam" id="TIGR03561">
    <property type="entry name" value="organ_hyd_perox"/>
    <property type="match status" value="1"/>
</dbReference>
<dbReference type="AlphaFoldDB" id="A0A7C1P5R1"/>
<organism evidence="11">
    <name type="scientific">Agrobacterium albertimagni</name>
    <dbReference type="NCBI Taxonomy" id="147266"/>
    <lineage>
        <taxon>Bacteria</taxon>
        <taxon>Pseudomonadati</taxon>
        <taxon>Pseudomonadota</taxon>
        <taxon>Alphaproteobacteria</taxon>
        <taxon>Hyphomicrobiales</taxon>
        <taxon>Rhizobiaceae</taxon>
        <taxon>Rhizobium/Agrobacterium group</taxon>
        <taxon>Agrobacterium</taxon>
    </lineage>
</organism>